<name>A0A1G2CDT1_9BACT</name>
<keyword evidence="1" id="KW-0812">Transmembrane</keyword>
<reference evidence="3 4" key="1">
    <citation type="journal article" date="2016" name="Nat. Commun.">
        <title>Thousands of microbial genomes shed light on interconnected biogeochemical processes in an aquifer system.</title>
        <authorList>
            <person name="Anantharaman K."/>
            <person name="Brown C.T."/>
            <person name="Hug L.A."/>
            <person name="Sharon I."/>
            <person name="Castelle C.J."/>
            <person name="Probst A.J."/>
            <person name="Thomas B.C."/>
            <person name="Singh A."/>
            <person name="Wilkins M.J."/>
            <person name="Karaoz U."/>
            <person name="Brodie E.L."/>
            <person name="Williams K.H."/>
            <person name="Hubbard S.S."/>
            <person name="Banfield J.F."/>
        </authorList>
    </citation>
    <scope>NUCLEOTIDE SEQUENCE [LARGE SCALE GENOMIC DNA]</scope>
</reference>
<feature type="transmembrane region" description="Helical" evidence="1">
    <location>
        <begin position="447"/>
        <end position="467"/>
    </location>
</feature>
<dbReference type="Gene3D" id="2.40.10.120">
    <property type="match status" value="1"/>
</dbReference>
<keyword evidence="1" id="KW-1133">Transmembrane helix</keyword>
<proteinExistence type="predicted"/>
<dbReference type="Pfam" id="PF13365">
    <property type="entry name" value="Trypsin_2"/>
    <property type="match status" value="1"/>
</dbReference>
<evidence type="ECO:0000256" key="1">
    <source>
        <dbReference type="SAM" id="Phobius"/>
    </source>
</evidence>
<dbReference type="PANTHER" id="PTHR43019:SF23">
    <property type="entry name" value="PROTEASE DO-LIKE 5, CHLOROPLASTIC"/>
    <property type="match status" value="1"/>
</dbReference>
<protein>
    <recommendedName>
        <fullName evidence="5">Serine protease</fullName>
    </recommendedName>
</protein>
<dbReference type="Gene3D" id="2.40.10.10">
    <property type="entry name" value="Trypsin-like serine proteases"/>
    <property type="match status" value="1"/>
</dbReference>
<dbReference type="GO" id="GO:0004252">
    <property type="term" value="F:serine-type endopeptidase activity"/>
    <property type="evidence" value="ECO:0007669"/>
    <property type="project" value="InterPro"/>
</dbReference>
<evidence type="ECO:0000256" key="2">
    <source>
        <dbReference type="SAM" id="SignalP"/>
    </source>
</evidence>
<organism evidence="3 4">
    <name type="scientific">Candidatus Liptonbacteria bacterium RIFCSPHIGHO2_12_FULL_60_13</name>
    <dbReference type="NCBI Taxonomy" id="1798648"/>
    <lineage>
        <taxon>Bacteria</taxon>
        <taxon>Candidatus Liptoniibacteriota</taxon>
    </lineage>
</organism>
<comment type="caution">
    <text evidence="3">The sequence shown here is derived from an EMBL/GenBank/DDBJ whole genome shotgun (WGS) entry which is preliminary data.</text>
</comment>
<keyword evidence="2" id="KW-0732">Signal</keyword>
<evidence type="ECO:0000313" key="4">
    <source>
        <dbReference type="Proteomes" id="UP000178796"/>
    </source>
</evidence>
<dbReference type="GO" id="GO:0006508">
    <property type="term" value="P:proteolysis"/>
    <property type="evidence" value="ECO:0007669"/>
    <property type="project" value="InterPro"/>
</dbReference>
<accession>A0A1G2CDT1</accession>
<dbReference type="InterPro" id="IPR009003">
    <property type="entry name" value="Peptidase_S1_PA"/>
</dbReference>
<gene>
    <name evidence="3" type="ORF">A3E09_01775</name>
</gene>
<evidence type="ECO:0008006" key="5">
    <source>
        <dbReference type="Google" id="ProtNLM"/>
    </source>
</evidence>
<dbReference type="InterPro" id="IPR001940">
    <property type="entry name" value="Peptidase_S1C"/>
</dbReference>
<dbReference type="PANTHER" id="PTHR43019">
    <property type="entry name" value="SERINE ENDOPROTEASE DEGS"/>
    <property type="match status" value="1"/>
</dbReference>
<feature type="signal peptide" evidence="2">
    <location>
        <begin position="1"/>
        <end position="23"/>
    </location>
</feature>
<dbReference type="AlphaFoldDB" id="A0A1G2CDT1"/>
<dbReference type="Proteomes" id="UP000178796">
    <property type="component" value="Unassembled WGS sequence"/>
</dbReference>
<dbReference type="SUPFAM" id="SSF50494">
    <property type="entry name" value="Trypsin-like serine proteases"/>
    <property type="match status" value="1"/>
</dbReference>
<sequence>MERNLVYLVVALSLIAFVPAAGAQSISEEQLAAYSIPSVFQALTAVDAELEFPAFQVDRQTLRPFVYYEGANGIVVDYIRKGIESNQSITFIRSELKLVGWVDEDIEAALRVAVQSPPPGKKLERVAIKRTLALGTAFAVREDGYLLTNAHVVEEGTPESVRAILVANAIEQYLWQTVSAYGLTVDEQYLFESELYNYLQQNGRLVKFKKEYYVVPPSLTTLPTVDEELFAASWPAELTKAGKAYPGKDVAILKIEKGPLPALPISKESPRVGEKIFALGYPAAANINQLSTNEPSLTSGVMSAIRRSDNNDFEIIQTDISIGGGSSGGPVLNRRGEVVGIVTLGNLNFAQYGNFNFFLPISLAEELIASAKSPAPAVGEATASYREVADLLLEGKCESGRAKVAELQKLLASKFIDRVLGDCYRKEGGGESVRGFFGVALPSSPSVWFLGGLAAGGVIAVGVWAVLRSRRRPHEQA</sequence>
<feature type="chain" id="PRO_5009582276" description="Serine protease" evidence="2">
    <location>
        <begin position="24"/>
        <end position="477"/>
    </location>
</feature>
<dbReference type="InterPro" id="IPR043504">
    <property type="entry name" value="Peptidase_S1_PA_chymotrypsin"/>
</dbReference>
<evidence type="ECO:0000313" key="3">
    <source>
        <dbReference type="EMBL" id="OGY99361.1"/>
    </source>
</evidence>
<keyword evidence="1" id="KW-0472">Membrane</keyword>
<dbReference type="EMBL" id="MHKY01000011">
    <property type="protein sequence ID" value="OGY99361.1"/>
    <property type="molecule type" value="Genomic_DNA"/>
</dbReference>
<dbReference type="PRINTS" id="PR00834">
    <property type="entry name" value="PROTEASES2C"/>
</dbReference>